<proteinExistence type="predicted"/>
<dbReference type="AlphaFoldDB" id="A0A1Z5K766"/>
<keyword evidence="2" id="KW-1185">Reference proteome</keyword>
<dbReference type="InParanoid" id="A0A1Z5K766"/>
<evidence type="ECO:0000313" key="2">
    <source>
        <dbReference type="Proteomes" id="UP000198406"/>
    </source>
</evidence>
<comment type="caution">
    <text evidence="1">The sequence shown here is derived from an EMBL/GenBank/DDBJ whole genome shotgun (WGS) entry which is preliminary data.</text>
</comment>
<dbReference type="EMBL" id="BDSP01000174">
    <property type="protein sequence ID" value="GAX21941.1"/>
    <property type="molecule type" value="Genomic_DNA"/>
</dbReference>
<sequence>MCRKRVCFPENPVQSVILFDDTEAREHPARIWYSETEIQFIKERNLALIRRSRLYGPLEETEAETFLGLDVLVERKKSRWKRNQIYEAVFSEQSRQEIGPKSPELLAEAYRQKMEQVNRLVPSKRMCIPYSCSYLS</sequence>
<evidence type="ECO:0000313" key="1">
    <source>
        <dbReference type="EMBL" id="GAX21941.1"/>
    </source>
</evidence>
<gene>
    <name evidence="1" type="ORF">FisN_40Hu008</name>
</gene>
<protein>
    <submittedName>
        <fullName evidence="1">Uncharacterized protein</fullName>
    </submittedName>
</protein>
<reference evidence="1 2" key="1">
    <citation type="journal article" date="2015" name="Plant Cell">
        <title>Oil accumulation by the oleaginous diatom Fistulifera solaris as revealed by the genome and transcriptome.</title>
        <authorList>
            <person name="Tanaka T."/>
            <person name="Maeda Y."/>
            <person name="Veluchamy A."/>
            <person name="Tanaka M."/>
            <person name="Abida H."/>
            <person name="Marechal E."/>
            <person name="Bowler C."/>
            <person name="Muto M."/>
            <person name="Sunaga Y."/>
            <person name="Tanaka M."/>
            <person name="Yoshino T."/>
            <person name="Taniguchi T."/>
            <person name="Fukuda Y."/>
            <person name="Nemoto M."/>
            <person name="Matsumoto M."/>
            <person name="Wong P.S."/>
            <person name="Aburatani S."/>
            <person name="Fujibuchi W."/>
        </authorList>
    </citation>
    <scope>NUCLEOTIDE SEQUENCE [LARGE SCALE GENOMIC DNA]</scope>
    <source>
        <strain evidence="1 2">JPCC DA0580</strain>
    </source>
</reference>
<dbReference type="Proteomes" id="UP000198406">
    <property type="component" value="Unassembled WGS sequence"/>
</dbReference>
<name>A0A1Z5K766_FISSO</name>
<accession>A0A1Z5K766</accession>
<organism evidence="1 2">
    <name type="scientific">Fistulifera solaris</name>
    <name type="common">Oleaginous diatom</name>
    <dbReference type="NCBI Taxonomy" id="1519565"/>
    <lineage>
        <taxon>Eukaryota</taxon>
        <taxon>Sar</taxon>
        <taxon>Stramenopiles</taxon>
        <taxon>Ochrophyta</taxon>
        <taxon>Bacillariophyta</taxon>
        <taxon>Bacillariophyceae</taxon>
        <taxon>Bacillariophycidae</taxon>
        <taxon>Naviculales</taxon>
        <taxon>Naviculaceae</taxon>
        <taxon>Fistulifera</taxon>
    </lineage>
</organism>